<dbReference type="AlphaFoldDB" id="A0AA39I8R2"/>
<name>A0AA39I8R2_9BILA</name>
<organism evidence="1 2">
    <name type="scientific">Steinernema hermaphroditum</name>
    <dbReference type="NCBI Taxonomy" id="289476"/>
    <lineage>
        <taxon>Eukaryota</taxon>
        <taxon>Metazoa</taxon>
        <taxon>Ecdysozoa</taxon>
        <taxon>Nematoda</taxon>
        <taxon>Chromadorea</taxon>
        <taxon>Rhabditida</taxon>
        <taxon>Tylenchina</taxon>
        <taxon>Panagrolaimomorpha</taxon>
        <taxon>Strongyloidoidea</taxon>
        <taxon>Steinernematidae</taxon>
        <taxon>Steinernema</taxon>
    </lineage>
</organism>
<proteinExistence type="predicted"/>
<evidence type="ECO:0000313" key="2">
    <source>
        <dbReference type="Proteomes" id="UP001175271"/>
    </source>
</evidence>
<dbReference type="EMBL" id="JAUCMV010000002">
    <property type="protein sequence ID" value="KAK0419051.1"/>
    <property type="molecule type" value="Genomic_DNA"/>
</dbReference>
<sequence>MATPGATPCSLTRRVPSGPPEAISIATGTSIISFVRFAASGMPTIFQLSRDDLASLLHFLRPDADLAALQDAAPTKLRPQITEWLLINGLSTMHQFVRDENNEWTMPDKADCISCGRYKVGGTPKAPSQPIVEEPEPLYITEQKLTYHLPAMDIPYALTHNDNTIIRSKSHEDKVVVTYPTNNNIISARSDFYESTKSECCTDCGRCVCSPGHCPMRKKTTSWMELFSYLSCRRVVTQ</sequence>
<evidence type="ECO:0000313" key="1">
    <source>
        <dbReference type="EMBL" id="KAK0419051.1"/>
    </source>
</evidence>
<accession>A0AA39I8R2</accession>
<gene>
    <name evidence="1" type="ORF">QR680_013924</name>
</gene>
<protein>
    <submittedName>
        <fullName evidence="1">Uncharacterized protein</fullName>
    </submittedName>
</protein>
<dbReference type="Proteomes" id="UP001175271">
    <property type="component" value="Unassembled WGS sequence"/>
</dbReference>
<comment type="caution">
    <text evidence="1">The sequence shown here is derived from an EMBL/GenBank/DDBJ whole genome shotgun (WGS) entry which is preliminary data.</text>
</comment>
<reference evidence="1" key="1">
    <citation type="submission" date="2023-06" db="EMBL/GenBank/DDBJ databases">
        <title>Genomic analysis of the entomopathogenic nematode Steinernema hermaphroditum.</title>
        <authorList>
            <person name="Schwarz E.M."/>
            <person name="Heppert J.K."/>
            <person name="Baniya A."/>
            <person name="Schwartz H.T."/>
            <person name="Tan C.-H."/>
            <person name="Antoshechkin I."/>
            <person name="Sternberg P.W."/>
            <person name="Goodrich-Blair H."/>
            <person name="Dillman A.R."/>
        </authorList>
    </citation>
    <scope>NUCLEOTIDE SEQUENCE</scope>
    <source>
        <strain evidence="1">PS9179</strain>
        <tissue evidence="1">Whole animal</tissue>
    </source>
</reference>
<keyword evidence="2" id="KW-1185">Reference proteome</keyword>